<gene>
    <name evidence="2" type="ORF">GWI33_019005</name>
</gene>
<feature type="compositionally biased region" description="Basic and acidic residues" evidence="1">
    <location>
        <begin position="1"/>
        <end position="10"/>
    </location>
</feature>
<feature type="region of interest" description="Disordered" evidence="1">
    <location>
        <begin position="1"/>
        <end position="21"/>
    </location>
</feature>
<reference evidence="2" key="1">
    <citation type="submission" date="2020-08" db="EMBL/GenBank/DDBJ databases">
        <title>Genome sequencing and assembly of the red palm weevil Rhynchophorus ferrugineus.</title>
        <authorList>
            <person name="Dias G.B."/>
            <person name="Bergman C.M."/>
            <person name="Manee M."/>
        </authorList>
    </citation>
    <scope>NUCLEOTIDE SEQUENCE</scope>
    <source>
        <strain evidence="2">AA-2017</strain>
        <tissue evidence="2">Whole larva</tissue>
    </source>
</reference>
<protein>
    <submittedName>
        <fullName evidence="2">Uncharacterized protein</fullName>
    </submittedName>
</protein>
<dbReference type="Proteomes" id="UP000625711">
    <property type="component" value="Unassembled WGS sequence"/>
</dbReference>
<sequence length="71" mass="8399">MQNNFRKIEKPNQPNYGRQPQAAHAEFLELETNETQRTQSQIAADELLPETVRSELDWNRTSLLQRVFQSR</sequence>
<evidence type="ECO:0000313" key="2">
    <source>
        <dbReference type="EMBL" id="KAF7267802.1"/>
    </source>
</evidence>
<comment type="caution">
    <text evidence="2">The sequence shown here is derived from an EMBL/GenBank/DDBJ whole genome shotgun (WGS) entry which is preliminary data.</text>
</comment>
<name>A0A834HVS3_RHYFE</name>
<organism evidence="2 3">
    <name type="scientific">Rhynchophorus ferrugineus</name>
    <name type="common">Red palm weevil</name>
    <name type="synonym">Curculio ferrugineus</name>
    <dbReference type="NCBI Taxonomy" id="354439"/>
    <lineage>
        <taxon>Eukaryota</taxon>
        <taxon>Metazoa</taxon>
        <taxon>Ecdysozoa</taxon>
        <taxon>Arthropoda</taxon>
        <taxon>Hexapoda</taxon>
        <taxon>Insecta</taxon>
        <taxon>Pterygota</taxon>
        <taxon>Neoptera</taxon>
        <taxon>Endopterygota</taxon>
        <taxon>Coleoptera</taxon>
        <taxon>Polyphaga</taxon>
        <taxon>Cucujiformia</taxon>
        <taxon>Curculionidae</taxon>
        <taxon>Dryophthorinae</taxon>
        <taxon>Rhynchophorus</taxon>
    </lineage>
</organism>
<evidence type="ECO:0000313" key="3">
    <source>
        <dbReference type="Proteomes" id="UP000625711"/>
    </source>
</evidence>
<keyword evidence="3" id="KW-1185">Reference proteome</keyword>
<dbReference type="AlphaFoldDB" id="A0A834HVS3"/>
<dbReference type="EMBL" id="JAACXV010014386">
    <property type="protein sequence ID" value="KAF7267802.1"/>
    <property type="molecule type" value="Genomic_DNA"/>
</dbReference>
<evidence type="ECO:0000256" key="1">
    <source>
        <dbReference type="SAM" id="MobiDB-lite"/>
    </source>
</evidence>
<proteinExistence type="predicted"/>
<accession>A0A834HVS3</accession>